<keyword evidence="2" id="KW-1185">Reference proteome</keyword>
<accession>A0ABU0DWM4</accession>
<dbReference type="EMBL" id="JAUSUP010000010">
    <property type="protein sequence ID" value="MDQ0352555.1"/>
    <property type="molecule type" value="Genomic_DNA"/>
</dbReference>
<sequence length="73" mass="8091">MSNFDTNLNSRSLDAHKVVQDAQSRSIDAHKAVQDAQNRSLGAHKTVQKISKLSLKFQIRQTKKAGAMPAFLL</sequence>
<gene>
    <name evidence="1" type="ORF">J2R98_002402</name>
</gene>
<dbReference type="Proteomes" id="UP001236723">
    <property type="component" value="Unassembled WGS sequence"/>
</dbReference>
<evidence type="ECO:0000313" key="2">
    <source>
        <dbReference type="Proteomes" id="UP001236723"/>
    </source>
</evidence>
<evidence type="ECO:0000313" key="1">
    <source>
        <dbReference type="EMBL" id="MDQ0352555.1"/>
    </source>
</evidence>
<protein>
    <submittedName>
        <fullName evidence="1">Uncharacterized protein</fullName>
    </submittedName>
</protein>
<proteinExistence type="predicted"/>
<comment type="caution">
    <text evidence="1">The sequence shown here is derived from an EMBL/GenBank/DDBJ whole genome shotgun (WGS) entry which is preliminary data.</text>
</comment>
<reference evidence="1 2" key="1">
    <citation type="submission" date="2023-07" db="EMBL/GenBank/DDBJ databases">
        <title>Genomic Encyclopedia of Type Strains, Phase IV (KMG-IV): sequencing the most valuable type-strain genomes for metagenomic binning, comparative biology and taxonomic classification.</title>
        <authorList>
            <person name="Goeker M."/>
        </authorList>
    </citation>
    <scope>NUCLEOTIDE SEQUENCE [LARGE SCALE GENOMIC DNA]</scope>
    <source>
        <strain evidence="1 2">DSM 15448</strain>
    </source>
</reference>
<name>A0ABU0DWM4_9BACI</name>
<organism evidence="1 2">
    <name type="scientific">Alkalibacillus filiformis</name>
    <dbReference type="NCBI Taxonomy" id="200990"/>
    <lineage>
        <taxon>Bacteria</taxon>
        <taxon>Bacillati</taxon>
        <taxon>Bacillota</taxon>
        <taxon>Bacilli</taxon>
        <taxon>Bacillales</taxon>
        <taxon>Bacillaceae</taxon>
        <taxon>Alkalibacillus</taxon>
    </lineage>
</organism>